<dbReference type="Gene3D" id="3.60.20.10">
    <property type="entry name" value="Glutamine Phosphoribosylpyrophosphate, subunit 1, domain 1"/>
    <property type="match status" value="1"/>
</dbReference>
<dbReference type="SUPFAM" id="SSF56235">
    <property type="entry name" value="N-terminal nucleophile aminohydrolases (Ntn hydrolases)"/>
    <property type="match status" value="1"/>
</dbReference>
<dbReference type="PROSITE" id="PS51278">
    <property type="entry name" value="GATASE_TYPE_2"/>
    <property type="match status" value="1"/>
</dbReference>
<comment type="caution">
    <text evidence="3">The sequence shown here is derived from an EMBL/GenBank/DDBJ whole genome shotgun (WGS) entry which is preliminary data.</text>
</comment>
<evidence type="ECO:0000259" key="2">
    <source>
        <dbReference type="PROSITE" id="PS51278"/>
    </source>
</evidence>
<dbReference type="Proteomes" id="UP001152519">
    <property type="component" value="Unassembled WGS sequence"/>
</dbReference>
<dbReference type="PANTHER" id="PTHR42824:SF1">
    <property type="entry name" value="GLUTAMINE AMIDOTRANSFERASE YAFJ-RELATED"/>
    <property type="match status" value="1"/>
</dbReference>
<proteinExistence type="predicted"/>
<dbReference type="InterPro" id="IPR026869">
    <property type="entry name" value="EgtC-like"/>
</dbReference>
<evidence type="ECO:0000313" key="4">
    <source>
        <dbReference type="Proteomes" id="UP001152519"/>
    </source>
</evidence>
<gene>
    <name evidence="3" type="ORF">SCOCK_700011</name>
</gene>
<dbReference type="Pfam" id="PF13230">
    <property type="entry name" value="GATase_4"/>
    <property type="match status" value="1"/>
</dbReference>
<keyword evidence="1 3" id="KW-0315">Glutamine amidotransferase</keyword>
<sequence length="250" mass="27075">MCRLLGVVAREPLPLSELLADDLGPFFTMACEHADGWGVASVTPERTIAAVKEPVRADVSPRLRRVVRELTTDSALLHIRMASPQSPVIPGNTHPFGDQRIAFAHNGDFTPVDCLDSMIGEEALATAEGGTDSERFSLGIRLRMDSGMEAQKAIMSTVADIRSLARSSASLNCMLLTPDALYAYAAHDPHSDVIHRRGPAFFALKYRVRTDAVVVASTGWPQDPPAWTTLPEGHVLEIRRDGLSTVVHAG</sequence>
<name>A0A9W4DZ01_9ACTN</name>
<dbReference type="InterPro" id="IPR029055">
    <property type="entry name" value="Ntn_hydrolases_N"/>
</dbReference>
<dbReference type="InterPro" id="IPR017932">
    <property type="entry name" value="GATase_2_dom"/>
</dbReference>
<organism evidence="3 4">
    <name type="scientific">Actinacidiphila cocklensis</name>
    <dbReference type="NCBI Taxonomy" id="887465"/>
    <lineage>
        <taxon>Bacteria</taxon>
        <taxon>Bacillati</taxon>
        <taxon>Actinomycetota</taxon>
        <taxon>Actinomycetes</taxon>
        <taxon>Kitasatosporales</taxon>
        <taxon>Streptomycetaceae</taxon>
        <taxon>Actinacidiphila</taxon>
    </lineage>
</organism>
<dbReference type="CDD" id="cd01908">
    <property type="entry name" value="YafJ"/>
    <property type="match status" value="1"/>
</dbReference>
<dbReference type="EMBL" id="CAJSLV010000104">
    <property type="protein sequence ID" value="CAG6398598.1"/>
    <property type="molecule type" value="Genomic_DNA"/>
</dbReference>
<evidence type="ECO:0000256" key="1">
    <source>
        <dbReference type="ARBA" id="ARBA00022962"/>
    </source>
</evidence>
<dbReference type="RefSeq" id="WP_251500187.1">
    <property type="nucleotide sequence ID" value="NZ_CAJSLV010000104.1"/>
</dbReference>
<keyword evidence="4" id="KW-1185">Reference proteome</keyword>
<protein>
    <submittedName>
        <fullName evidence="3">Predicted glutamine amidotransferase</fullName>
    </submittedName>
</protein>
<evidence type="ECO:0000313" key="3">
    <source>
        <dbReference type="EMBL" id="CAG6398598.1"/>
    </source>
</evidence>
<accession>A0A9W4DZ01</accession>
<feature type="domain" description="Glutamine amidotransferase type-2" evidence="2">
    <location>
        <begin position="2"/>
        <end position="241"/>
    </location>
</feature>
<dbReference type="AlphaFoldDB" id="A0A9W4DZ01"/>
<dbReference type="PANTHER" id="PTHR42824">
    <property type="entry name" value="GLUTAMINE AMIDOTRANSFERASE"/>
    <property type="match status" value="1"/>
</dbReference>
<reference evidence="3" key="1">
    <citation type="submission" date="2021-05" db="EMBL/GenBank/DDBJ databases">
        <authorList>
            <person name="Arsene-Ploetze F."/>
        </authorList>
    </citation>
    <scope>NUCLEOTIDE SEQUENCE</scope>
    <source>
        <strain evidence="3">DSM 42138</strain>
    </source>
</reference>